<dbReference type="PROSITE" id="PS51257">
    <property type="entry name" value="PROKAR_LIPOPROTEIN"/>
    <property type="match status" value="1"/>
</dbReference>
<evidence type="ECO:0008006" key="6">
    <source>
        <dbReference type="Google" id="ProtNLM"/>
    </source>
</evidence>
<evidence type="ECO:0000256" key="3">
    <source>
        <dbReference type="SAM" id="SignalP"/>
    </source>
</evidence>
<feature type="signal peptide" evidence="3">
    <location>
        <begin position="1"/>
        <end position="19"/>
    </location>
</feature>
<name>A0A920CB88_9BACL</name>
<feature type="region of interest" description="Disordered" evidence="2">
    <location>
        <begin position="26"/>
        <end position="66"/>
    </location>
</feature>
<keyword evidence="5" id="KW-1185">Reference proteome</keyword>
<feature type="compositionally biased region" description="Low complexity" evidence="2">
    <location>
        <begin position="45"/>
        <end position="54"/>
    </location>
</feature>
<dbReference type="AlphaFoldDB" id="A0A920CB88"/>
<gene>
    <name evidence="4" type="ORF">J2TS6_44220</name>
</gene>
<protein>
    <recommendedName>
        <fullName evidence="6">Lipoprotein</fullName>
    </recommendedName>
</protein>
<dbReference type="RefSeq" id="WP_212958466.1">
    <property type="nucleotide sequence ID" value="NZ_BORQ01000005.1"/>
</dbReference>
<accession>A0A920CB88</accession>
<sequence length="213" mass="23554">MKNSLKMAVLSAAAIVMLAGCGTDKTAIKDDNPAQAKVEDASAPKTENATPEKAATTEEKEPEKAVEETKDIWTYYNNATWTDDFNGVKSTIEKVVVTDKAPKDGNENDLTASAVGVKFKIENTTDKVWTTYPDQAELITSTGEQLQPEMFLSDHLGGEIEEGVIKEGNVIWYLERGHASDIKWVKIKWYVTEGDGMSMDGKRKEYAVKLELK</sequence>
<keyword evidence="1 3" id="KW-0732">Signal</keyword>
<evidence type="ECO:0000313" key="5">
    <source>
        <dbReference type="Proteomes" id="UP000679779"/>
    </source>
</evidence>
<evidence type="ECO:0000256" key="2">
    <source>
        <dbReference type="SAM" id="MobiDB-lite"/>
    </source>
</evidence>
<organism evidence="4 5">
    <name type="scientific">Paenibacillus albilobatus</name>
    <dbReference type="NCBI Taxonomy" id="2716884"/>
    <lineage>
        <taxon>Bacteria</taxon>
        <taxon>Bacillati</taxon>
        <taxon>Bacillota</taxon>
        <taxon>Bacilli</taxon>
        <taxon>Bacillales</taxon>
        <taxon>Paenibacillaceae</taxon>
        <taxon>Paenibacillus</taxon>
    </lineage>
</organism>
<comment type="caution">
    <text evidence="4">The sequence shown here is derived from an EMBL/GenBank/DDBJ whole genome shotgun (WGS) entry which is preliminary data.</text>
</comment>
<dbReference type="Proteomes" id="UP000679779">
    <property type="component" value="Unassembled WGS sequence"/>
</dbReference>
<dbReference type="EMBL" id="BORQ01000005">
    <property type="protein sequence ID" value="GIO33281.1"/>
    <property type="molecule type" value="Genomic_DNA"/>
</dbReference>
<proteinExistence type="predicted"/>
<feature type="chain" id="PRO_5038875723" description="Lipoprotein" evidence="3">
    <location>
        <begin position="20"/>
        <end position="213"/>
    </location>
</feature>
<feature type="compositionally biased region" description="Basic and acidic residues" evidence="2">
    <location>
        <begin position="55"/>
        <end position="66"/>
    </location>
</feature>
<evidence type="ECO:0000313" key="4">
    <source>
        <dbReference type="EMBL" id="GIO33281.1"/>
    </source>
</evidence>
<feature type="compositionally biased region" description="Basic and acidic residues" evidence="2">
    <location>
        <begin position="26"/>
        <end position="42"/>
    </location>
</feature>
<evidence type="ECO:0000256" key="1">
    <source>
        <dbReference type="ARBA" id="ARBA00022729"/>
    </source>
</evidence>
<reference evidence="4" key="1">
    <citation type="submission" date="2021-03" db="EMBL/GenBank/DDBJ databases">
        <title>Antimicrobial resistance genes in bacteria isolated from Japanese honey, and their potential for conferring macrolide and lincosamide resistance in the American foulbrood pathogen Paenibacillus larvae.</title>
        <authorList>
            <person name="Okamoto M."/>
            <person name="Kumagai M."/>
            <person name="Kanamori H."/>
            <person name="Takamatsu D."/>
        </authorList>
    </citation>
    <scope>NUCLEOTIDE SEQUENCE</scope>
    <source>
        <strain evidence="4">J2TS6</strain>
    </source>
</reference>
<dbReference type="InterPro" id="IPR029050">
    <property type="entry name" value="Immunoprotect_excell_Ig-like"/>
</dbReference>
<dbReference type="Gene3D" id="2.60.40.1240">
    <property type="match status" value="1"/>
</dbReference>